<comment type="function">
    <text evidence="10">Part of the twin-arginine translocation (Tat) system that transports large folded proteins containing a characteristic twin-arginine motif in their signal peptide across membranes. TatA could form the protein-conducting channel of the Tat system.</text>
</comment>
<dbReference type="InterPro" id="IPR003369">
    <property type="entry name" value="TatA/B/E"/>
</dbReference>
<keyword evidence="6 10" id="KW-1133">Transmembrane helix</keyword>
<name>A0A1J5E0E0_9BACT</name>
<comment type="subcellular location">
    <subcellularLocation>
        <location evidence="10">Cell membrane</location>
        <topology evidence="10">Single-pass membrane protein</topology>
    </subcellularLocation>
    <subcellularLocation>
        <location evidence="1">Membrane</location>
        <topology evidence="1">Single-pass membrane protein</topology>
    </subcellularLocation>
</comment>
<keyword evidence="7 10" id="KW-0811">Translocation</keyword>
<comment type="caution">
    <text evidence="11">The sequence shown here is derived from an EMBL/GenBank/DDBJ whole genome shotgun (WGS) entry which is preliminary data.</text>
</comment>
<proteinExistence type="inferred from homology"/>
<protein>
    <recommendedName>
        <fullName evidence="10">Sec-independent protein translocase protein TatA</fullName>
    </recommendedName>
</protein>
<dbReference type="GO" id="GO:0033281">
    <property type="term" value="C:TAT protein transport complex"/>
    <property type="evidence" value="ECO:0007669"/>
    <property type="project" value="UniProtKB-UniRule"/>
</dbReference>
<keyword evidence="4 10" id="KW-0812">Transmembrane</keyword>
<keyword evidence="5 10" id="KW-0653">Protein transport</keyword>
<keyword evidence="8 10" id="KW-0472">Membrane</keyword>
<dbReference type="GO" id="GO:0008320">
    <property type="term" value="F:protein transmembrane transporter activity"/>
    <property type="evidence" value="ECO:0007669"/>
    <property type="project" value="UniProtKB-UniRule"/>
</dbReference>
<comment type="similarity">
    <text evidence="10">Belongs to the TatA/E family.</text>
</comment>
<dbReference type="AlphaFoldDB" id="A0A1J5E0E0"/>
<gene>
    <name evidence="10" type="primary">tatA</name>
    <name evidence="11" type="ORF">AUJ95_07190</name>
</gene>
<dbReference type="InterPro" id="IPR018448">
    <property type="entry name" value="TatB"/>
</dbReference>
<keyword evidence="2 10" id="KW-0813">Transport</keyword>
<dbReference type="Gene3D" id="1.20.5.3310">
    <property type="match status" value="1"/>
</dbReference>
<comment type="subunit">
    <text evidence="10">Forms a complex with TatC.</text>
</comment>
<evidence type="ECO:0000313" key="11">
    <source>
        <dbReference type="EMBL" id="OIP38082.1"/>
    </source>
</evidence>
<comment type="function">
    <text evidence="9">Part of the twin-arginine translocation (Tat) system that transports large folded proteins containing a characteristic twin-arginine motif in their signal peptide across the thylakoid membrane. Involved in delta pH-dependent protein transport required for chloroplast development, especially thylakoid membrane formation. TATC and TATB mediate precursor recognition, whereas TATA facilitates translocation.</text>
</comment>
<dbReference type="PANTHER" id="PTHR33162:SF1">
    <property type="entry name" value="SEC-INDEPENDENT PROTEIN TRANSLOCASE PROTEIN TATA, CHLOROPLASTIC"/>
    <property type="match status" value="1"/>
</dbReference>
<accession>A0A1J5E0E0</accession>
<dbReference type="Pfam" id="PF02416">
    <property type="entry name" value="TatA_B_E"/>
    <property type="match status" value="1"/>
</dbReference>
<evidence type="ECO:0000256" key="6">
    <source>
        <dbReference type="ARBA" id="ARBA00022989"/>
    </source>
</evidence>
<evidence type="ECO:0000256" key="8">
    <source>
        <dbReference type="ARBA" id="ARBA00023136"/>
    </source>
</evidence>
<dbReference type="STRING" id="1817895.AUJ95_07190"/>
<dbReference type="PRINTS" id="PR01506">
    <property type="entry name" value="TATBPROTEIN"/>
</dbReference>
<sequence>MFGIGTQELIVILIIALIVVGPRKLPEIGRALGRGLREIKKATDEIKNHVSIEIENIEVDDLSRLVKDTDEKDVKDLKE</sequence>
<evidence type="ECO:0000256" key="5">
    <source>
        <dbReference type="ARBA" id="ARBA00022927"/>
    </source>
</evidence>
<evidence type="ECO:0000256" key="2">
    <source>
        <dbReference type="ARBA" id="ARBA00022448"/>
    </source>
</evidence>
<feature type="transmembrane region" description="Helical" evidence="10">
    <location>
        <begin position="6"/>
        <end position="25"/>
    </location>
</feature>
<evidence type="ECO:0000256" key="4">
    <source>
        <dbReference type="ARBA" id="ARBA00022692"/>
    </source>
</evidence>
<evidence type="ECO:0000256" key="1">
    <source>
        <dbReference type="ARBA" id="ARBA00004167"/>
    </source>
</evidence>
<evidence type="ECO:0000313" key="12">
    <source>
        <dbReference type="Proteomes" id="UP000183085"/>
    </source>
</evidence>
<dbReference type="GO" id="GO:0006886">
    <property type="term" value="P:intracellular protein transport"/>
    <property type="evidence" value="ECO:0007669"/>
    <property type="project" value="UniProtKB-ARBA"/>
</dbReference>
<dbReference type="NCBIfam" id="TIGR01410">
    <property type="entry name" value="tatB"/>
    <property type="match status" value="1"/>
</dbReference>
<dbReference type="GO" id="GO:0043953">
    <property type="term" value="P:protein transport by the Tat complex"/>
    <property type="evidence" value="ECO:0007669"/>
    <property type="project" value="UniProtKB-UniRule"/>
</dbReference>
<evidence type="ECO:0000256" key="7">
    <source>
        <dbReference type="ARBA" id="ARBA00023010"/>
    </source>
</evidence>
<dbReference type="HAMAP" id="MF_00236">
    <property type="entry name" value="TatA_E"/>
    <property type="match status" value="1"/>
</dbReference>
<organism evidence="11 12">
    <name type="scientific">Candidatus Desantisbacteria bacterium CG2_30_40_21</name>
    <dbReference type="NCBI Taxonomy" id="1817895"/>
    <lineage>
        <taxon>Bacteria</taxon>
        <taxon>Candidatus Desantisiibacteriota</taxon>
    </lineage>
</organism>
<reference evidence="11 12" key="1">
    <citation type="journal article" date="2016" name="Environ. Microbiol.">
        <title>Genomic resolution of a cold subsurface aquifer community provides metabolic insights for novel microbes adapted to high CO concentrations.</title>
        <authorList>
            <person name="Probst A.J."/>
            <person name="Castelle C.J."/>
            <person name="Singh A."/>
            <person name="Brown C.T."/>
            <person name="Anantharaman K."/>
            <person name="Sharon I."/>
            <person name="Hug L.A."/>
            <person name="Burstein D."/>
            <person name="Emerson J.B."/>
            <person name="Thomas B.C."/>
            <person name="Banfield J.F."/>
        </authorList>
    </citation>
    <scope>NUCLEOTIDE SEQUENCE [LARGE SCALE GENOMIC DNA]</scope>
    <source>
        <strain evidence="11">CG2_30_40_21</strain>
    </source>
</reference>
<keyword evidence="3 10" id="KW-1003">Cell membrane</keyword>
<dbReference type="InterPro" id="IPR006312">
    <property type="entry name" value="TatA/E"/>
</dbReference>
<dbReference type="Proteomes" id="UP000183085">
    <property type="component" value="Unassembled WGS sequence"/>
</dbReference>
<evidence type="ECO:0000256" key="10">
    <source>
        <dbReference type="HAMAP-Rule" id="MF_00236"/>
    </source>
</evidence>
<dbReference type="EMBL" id="MNYI01000188">
    <property type="protein sequence ID" value="OIP38082.1"/>
    <property type="molecule type" value="Genomic_DNA"/>
</dbReference>
<dbReference type="NCBIfam" id="NF011430">
    <property type="entry name" value="PRK14861.1"/>
    <property type="match status" value="1"/>
</dbReference>
<evidence type="ECO:0000256" key="9">
    <source>
        <dbReference type="ARBA" id="ARBA00025340"/>
    </source>
</evidence>
<dbReference type="PANTHER" id="PTHR33162">
    <property type="entry name" value="SEC-INDEPENDENT PROTEIN TRANSLOCASE PROTEIN TATA, CHLOROPLASTIC"/>
    <property type="match status" value="1"/>
</dbReference>
<evidence type="ECO:0000256" key="3">
    <source>
        <dbReference type="ARBA" id="ARBA00022475"/>
    </source>
</evidence>